<dbReference type="EMBL" id="LR796275">
    <property type="protein sequence ID" value="CAB4133825.1"/>
    <property type="molecule type" value="Genomic_DNA"/>
</dbReference>
<evidence type="ECO:0000313" key="2">
    <source>
        <dbReference type="EMBL" id="CAB4242122.1"/>
    </source>
</evidence>
<dbReference type="EMBL" id="LR797827">
    <property type="protein sequence ID" value="CAB4242122.1"/>
    <property type="molecule type" value="Genomic_DNA"/>
</dbReference>
<protein>
    <submittedName>
        <fullName evidence="2">Uncharacterized protein</fullName>
    </submittedName>
</protein>
<proteinExistence type="predicted"/>
<sequence length="90" mass="9597">MKKPVKEAVDYLVSSYNDIVAESKTFVLPLADIQSALAESKPDTAENYVLNLLAQANTQAQTEKPAIVAKVSAVEANTDTTGQTEQSPSV</sequence>
<name>A0A6J5TB84_9CAUD</name>
<gene>
    <name evidence="1" type="ORF">UFOVP263_15</name>
    <name evidence="2" type="ORF">UFOVP91_48</name>
</gene>
<organism evidence="2">
    <name type="scientific">uncultured Caudovirales phage</name>
    <dbReference type="NCBI Taxonomy" id="2100421"/>
    <lineage>
        <taxon>Viruses</taxon>
        <taxon>Duplodnaviria</taxon>
        <taxon>Heunggongvirae</taxon>
        <taxon>Uroviricota</taxon>
        <taxon>Caudoviricetes</taxon>
        <taxon>Peduoviridae</taxon>
        <taxon>Maltschvirus</taxon>
        <taxon>Maltschvirus maltsch</taxon>
    </lineage>
</organism>
<accession>A0A6J5TB84</accession>
<reference evidence="2" key="1">
    <citation type="submission" date="2020-05" db="EMBL/GenBank/DDBJ databases">
        <authorList>
            <person name="Chiriac C."/>
            <person name="Salcher M."/>
            <person name="Ghai R."/>
            <person name="Kavagutti S V."/>
        </authorList>
    </citation>
    <scope>NUCLEOTIDE SEQUENCE</scope>
</reference>
<evidence type="ECO:0000313" key="1">
    <source>
        <dbReference type="EMBL" id="CAB4133825.1"/>
    </source>
</evidence>